<name>A0A1M4X7M0_9BACT</name>
<protein>
    <submittedName>
        <fullName evidence="3">Plasmid stabilization system protein ParE</fullName>
    </submittedName>
</protein>
<dbReference type="Pfam" id="PF05016">
    <property type="entry name" value="ParE_toxin"/>
    <property type="match status" value="1"/>
</dbReference>
<dbReference type="InterPro" id="IPR007712">
    <property type="entry name" value="RelE/ParE_toxin"/>
</dbReference>
<dbReference type="OrthoDB" id="199685at2"/>
<evidence type="ECO:0000256" key="1">
    <source>
        <dbReference type="ARBA" id="ARBA00006226"/>
    </source>
</evidence>
<accession>A0A1M4X7M0</accession>
<sequence length="109" mass="13121">MNIRLVIRPEAERDIQEAYLWYEKRREGLGEDFLLCVEEGLSKIMRSPHMYPVVYRGVRRLLVRRFPYGIFYVIREELISVLAVLHGHRDPDRWRQRATHEVRGDPKTT</sequence>
<dbReference type="STRING" id="1121391.SAMN02745206_01004"/>
<dbReference type="PANTHER" id="PTHR33755">
    <property type="entry name" value="TOXIN PARE1-RELATED"/>
    <property type="match status" value="1"/>
</dbReference>
<dbReference type="Proteomes" id="UP000184076">
    <property type="component" value="Unassembled WGS sequence"/>
</dbReference>
<evidence type="ECO:0000313" key="3">
    <source>
        <dbReference type="EMBL" id="SHE89457.1"/>
    </source>
</evidence>
<keyword evidence="2" id="KW-1277">Toxin-antitoxin system</keyword>
<gene>
    <name evidence="3" type="ORF">SAMN02745206_01004</name>
</gene>
<dbReference type="RefSeq" id="WP_073037569.1">
    <property type="nucleotide sequence ID" value="NZ_FQVB01000008.1"/>
</dbReference>
<organism evidence="3 4">
    <name type="scientific">Desulfacinum infernum DSM 9756</name>
    <dbReference type="NCBI Taxonomy" id="1121391"/>
    <lineage>
        <taxon>Bacteria</taxon>
        <taxon>Pseudomonadati</taxon>
        <taxon>Thermodesulfobacteriota</taxon>
        <taxon>Syntrophobacteria</taxon>
        <taxon>Syntrophobacterales</taxon>
        <taxon>Syntrophobacteraceae</taxon>
        <taxon>Desulfacinum</taxon>
    </lineage>
</organism>
<comment type="similarity">
    <text evidence="1">Belongs to the RelE toxin family.</text>
</comment>
<dbReference type="PANTHER" id="PTHR33755:SF8">
    <property type="entry name" value="TOXIN PARE2"/>
    <property type="match status" value="1"/>
</dbReference>
<dbReference type="EMBL" id="FQVB01000008">
    <property type="protein sequence ID" value="SHE89457.1"/>
    <property type="molecule type" value="Genomic_DNA"/>
</dbReference>
<proteinExistence type="inferred from homology"/>
<keyword evidence="4" id="KW-1185">Reference proteome</keyword>
<evidence type="ECO:0000256" key="2">
    <source>
        <dbReference type="ARBA" id="ARBA00022649"/>
    </source>
</evidence>
<evidence type="ECO:0000313" key="4">
    <source>
        <dbReference type="Proteomes" id="UP000184076"/>
    </source>
</evidence>
<dbReference type="InterPro" id="IPR035093">
    <property type="entry name" value="RelE/ParE_toxin_dom_sf"/>
</dbReference>
<reference evidence="4" key="1">
    <citation type="submission" date="2016-11" db="EMBL/GenBank/DDBJ databases">
        <authorList>
            <person name="Varghese N."/>
            <person name="Submissions S."/>
        </authorList>
    </citation>
    <scope>NUCLEOTIDE SEQUENCE [LARGE SCALE GENOMIC DNA]</scope>
    <source>
        <strain evidence="4">DSM 9756</strain>
    </source>
</reference>
<dbReference type="AlphaFoldDB" id="A0A1M4X7M0"/>
<dbReference type="Gene3D" id="3.30.2310.20">
    <property type="entry name" value="RelE-like"/>
    <property type="match status" value="1"/>
</dbReference>
<dbReference type="InterPro" id="IPR051803">
    <property type="entry name" value="TA_system_RelE-like_toxin"/>
</dbReference>